<keyword evidence="6" id="KW-1185">Reference proteome</keyword>
<accession>A0A8S3XYY8</accession>
<keyword evidence="1" id="KW-0539">Nucleus</keyword>
<dbReference type="SMART" id="SM00595">
    <property type="entry name" value="MADF"/>
    <property type="match status" value="1"/>
</dbReference>
<evidence type="ECO:0000259" key="3">
    <source>
        <dbReference type="PROSITE" id="PS51029"/>
    </source>
</evidence>
<name>A0A8S3XYY8_PARAO</name>
<organism evidence="5 6">
    <name type="scientific">Parnassius apollo</name>
    <name type="common">Apollo butterfly</name>
    <name type="synonym">Papilio apollo</name>
    <dbReference type="NCBI Taxonomy" id="110799"/>
    <lineage>
        <taxon>Eukaryota</taxon>
        <taxon>Metazoa</taxon>
        <taxon>Ecdysozoa</taxon>
        <taxon>Arthropoda</taxon>
        <taxon>Hexapoda</taxon>
        <taxon>Insecta</taxon>
        <taxon>Pterygota</taxon>
        <taxon>Neoptera</taxon>
        <taxon>Endopterygota</taxon>
        <taxon>Lepidoptera</taxon>
        <taxon>Glossata</taxon>
        <taxon>Ditrysia</taxon>
        <taxon>Papilionoidea</taxon>
        <taxon>Papilionidae</taxon>
        <taxon>Parnassiinae</taxon>
        <taxon>Parnassini</taxon>
        <taxon>Parnassius</taxon>
        <taxon>Parnassius</taxon>
    </lineage>
</organism>
<dbReference type="InterPro" id="IPR006578">
    <property type="entry name" value="MADF-dom"/>
</dbReference>
<feature type="domain" description="BESS" evidence="4">
    <location>
        <begin position="176"/>
        <end position="215"/>
    </location>
</feature>
<feature type="region of interest" description="Disordered" evidence="2">
    <location>
        <begin position="117"/>
        <end position="153"/>
    </location>
</feature>
<evidence type="ECO:0000256" key="2">
    <source>
        <dbReference type="SAM" id="MobiDB-lite"/>
    </source>
</evidence>
<dbReference type="Proteomes" id="UP000691718">
    <property type="component" value="Unassembled WGS sequence"/>
</dbReference>
<dbReference type="InterPro" id="IPR039353">
    <property type="entry name" value="TF_Adf1"/>
</dbReference>
<proteinExistence type="predicted"/>
<dbReference type="PANTHER" id="PTHR12243:SF69">
    <property type="entry name" value="SI:CH73-59F11.3"/>
    <property type="match status" value="1"/>
</dbReference>
<dbReference type="PROSITE" id="PS51029">
    <property type="entry name" value="MADF"/>
    <property type="match status" value="1"/>
</dbReference>
<dbReference type="PROSITE" id="PS51031">
    <property type="entry name" value="BESS"/>
    <property type="match status" value="1"/>
</dbReference>
<evidence type="ECO:0000256" key="1">
    <source>
        <dbReference type="PROSITE-ProRule" id="PRU00371"/>
    </source>
</evidence>
<dbReference type="EMBL" id="CAJQZP010001459">
    <property type="protein sequence ID" value="CAG5048331.1"/>
    <property type="molecule type" value="Genomic_DNA"/>
</dbReference>
<protein>
    <submittedName>
        <fullName evidence="5">(apollo) hypothetical protein</fullName>
    </submittedName>
</protein>
<evidence type="ECO:0000259" key="4">
    <source>
        <dbReference type="PROSITE" id="PS51031"/>
    </source>
</evidence>
<dbReference type="InterPro" id="IPR004210">
    <property type="entry name" value="BESS_motif"/>
</dbReference>
<comment type="caution">
    <text evidence="5">The sequence shown here is derived from an EMBL/GenBank/DDBJ whole genome shotgun (WGS) entry which is preliminary data.</text>
</comment>
<dbReference type="GO" id="GO:0005667">
    <property type="term" value="C:transcription regulator complex"/>
    <property type="evidence" value="ECO:0007669"/>
    <property type="project" value="TreeGrafter"/>
</dbReference>
<dbReference type="GO" id="GO:0006357">
    <property type="term" value="P:regulation of transcription by RNA polymerase II"/>
    <property type="evidence" value="ECO:0007669"/>
    <property type="project" value="TreeGrafter"/>
</dbReference>
<gene>
    <name evidence="5" type="ORF">PAPOLLO_LOCUS24181</name>
</gene>
<dbReference type="AlphaFoldDB" id="A0A8S3XYY8"/>
<dbReference type="GO" id="GO:0005634">
    <property type="term" value="C:nucleus"/>
    <property type="evidence" value="ECO:0007669"/>
    <property type="project" value="UniProtKB-SubCell"/>
</dbReference>
<dbReference type="GO" id="GO:0003677">
    <property type="term" value="F:DNA binding"/>
    <property type="evidence" value="ECO:0007669"/>
    <property type="project" value="InterPro"/>
</dbReference>
<comment type="subcellular location">
    <subcellularLocation>
        <location evidence="1">Nucleus</location>
    </subcellularLocation>
</comment>
<reference evidence="5" key="1">
    <citation type="submission" date="2021-04" db="EMBL/GenBank/DDBJ databases">
        <authorList>
            <person name="Tunstrom K."/>
        </authorList>
    </citation>
    <scope>NUCLEOTIDE SEQUENCE</scope>
</reference>
<dbReference type="Pfam" id="PF02944">
    <property type="entry name" value="BESS"/>
    <property type="match status" value="1"/>
</dbReference>
<feature type="domain" description="MADF" evidence="3">
    <location>
        <begin position="14"/>
        <end position="115"/>
    </location>
</feature>
<sequence length="327" mass="37468">MSSSLQEEDIDNELLIEEVEKRPALYAKNLKEYSDIILKRRLWDEIVLHLFPTRSLSQEQKENAVKVIQRRWKNLRACFSRELRCQKDVKSGQAAPKRKRYVYFDKLLFLVPSMEPGRETSSNVTSLDEEAISENDSSTPAITRPTKEKKKNKSYEESLLEILRDKTNHQDIKTPPDSDNYFALSLVPLLKSIPPDQKIDAQIAILNTLKYYTQCNYNNYNSTAATYILPQPQQPRIISQQIISPAQPAPARILPQPIMSTTQPQSQPPPPPPRVLSQQYFNPSALSTSTQSFYDNMSPPRSNETVRSYVSNYSVDDCDIGNFYASD</sequence>
<evidence type="ECO:0000313" key="5">
    <source>
        <dbReference type="EMBL" id="CAG5048331.1"/>
    </source>
</evidence>
<dbReference type="Pfam" id="PF10545">
    <property type="entry name" value="MADF_DNA_bdg"/>
    <property type="match status" value="1"/>
</dbReference>
<evidence type="ECO:0000313" key="6">
    <source>
        <dbReference type="Proteomes" id="UP000691718"/>
    </source>
</evidence>
<dbReference type="OrthoDB" id="6921198at2759"/>
<dbReference type="PANTHER" id="PTHR12243">
    <property type="entry name" value="MADF DOMAIN TRANSCRIPTION FACTOR"/>
    <property type="match status" value="1"/>
</dbReference>
<feature type="region of interest" description="Disordered" evidence="2">
    <location>
        <begin position="259"/>
        <end position="281"/>
    </location>
</feature>